<comment type="cofactor">
    <cofactor evidence="1 5">
        <name>FAD</name>
        <dbReference type="ChEBI" id="CHEBI:57692"/>
    </cofactor>
</comment>
<dbReference type="SUPFAM" id="SSF56645">
    <property type="entry name" value="Acyl-CoA dehydrogenase NM domain-like"/>
    <property type="match status" value="1"/>
</dbReference>
<dbReference type="OrthoDB" id="435240at2759"/>
<dbReference type="InterPro" id="IPR006091">
    <property type="entry name" value="Acyl-CoA_Oxase/DH_mid-dom"/>
</dbReference>
<dbReference type="GO" id="GO:0050660">
    <property type="term" value="F:flavin adenine dinucleotide binding"/>
    <property type="evidence" value="ECO:0007669"/>
    <property type="project" value="InterPro"/>
</dbReference>
<evidence type="ECO:0000256" key="1">
    <source>
        <dbReference type="ARBA" id="ARBA00001974"/>
    </source>
</evidence>
<dbReference type="GO" id="GO:0003995">
    <property type="term" value="F:acyl-CoA dehydrogenase activity"/>
    <property type="evidence" value="ECO:0007669"/>
    <property type="project" value="TreeGrafter"/>
</dbReference>
<accession>J4UDL4</accession>
<feature type="domain" description="Acyl-CoA dehydrogenase/oxidase N-terminal" evidence="8">
    <location>
        <begin position="41"/>
        <end position="154"/>
    </location>
</feature>
<protein>
    <recommendedName>
        <fullName evidence="11">Acyl-CoA dehydrogenase</fullName>
    </recommendedName>
</protein>
<evidence type="ECO:0008006" key="11">
    <source>
        <dbReference type="Google" id="ProtNLM"/>
    </source>
</evidence>
<evidence type="ECO:0000259" key="8">
    <source>
        <dbReference type="Pfam" id="PF02771"/>
    </source>
</evidence>
<dbReference type="Gene3D" id="1.10.540.10">
    <property type="entry name" value="Acyl-CoA dehydrogenase/oxidase, N-terminal domain"/>
    <property type="match status" value="1"/>
</dbReference>
<dbReference type="VEuPathDB" id="FungiDB:A1Q1_01716"/>
<proteinExistence type="inferred from homology"/>
<dbReference type="Pfam" id="PF02771">
    <property type="entry name" value="Acyl-CoA_dh_N"/>
    <property type="match status" value="1"/>
</dbReference>
<dbReference type="Pfam" id="PF02770">
    <property type="entry name" value="Acyl-CoA_dh_M"/>
    <property type="match status" value="1"/>
</dbReference>
<evidence type="ECO:0000259" key="6">
    <source>
        <dbReference type="Pfam" id="PF00441"/>
    </source>
</evidence>
<dbReference type="FunFam" id="1.20.140.10:FF:000012">
    <property type="entry name" value="Acyl-CoA dehydrogenase fadE12"/>
    <property type="match status" value="1"/>
</dbReference>
<organism evidence="9 10">
    <name type="scientific">Trichosporon asahii var. asahii (strain ATCC 90039 / CBS 2479 / JCM 2466 / KCTC 7840 / NBRC 103889/ NCYC 2677 / UAMH 7654)</name>
    <name type="common">Yeast</name>
    <dbReference type="NCBI Taxonomy" id="1186058"/>
    <lineage>
        <taxon>Eukaryota</taxon>
        <taxon>Fungi</taxon>
        <taxon>Dikarya</taxon>
        <taxon>Basidiomycota</taxon>
        <taxon>Agaricomycotina</taxon>
        <taxon>Tremellomycetes</taxon>
        <taxon>Trichosporonales</taxon>
        <taxon>Trichosporonaceae</taxon>
        <taxon>Trichosporon</taxon>
    </lineage>
</organism>
<feature type="domain" description="Acyl-CoA oxidase/dehydrogenase middle" evidence="7">
    <location>
        <begin position="158"/>
        <end position="258"/>
    </location>
</feature>
<dbReference type="AlphaFoldDB" id="J4UDL4"/>
<dbReference type="InterPro" id="IPR013786">
    <property type="entry name" value="AcylCoA_DH/ox_N"/>
</dbReference>
<dbReference type="SUPFAM" id="SSF47203">
    <property type="entry name" value="Acyl-CoA dehydrogenase C-terminal domain-like"/>
    <property type="match status" value="1"/>
</dbReference>
<evidence type="ECO:0000313" key="9">
    <source>
        <dbReference type="EMBL" id="EJT49235.1"/>
    </source>
</evidence>
<dbReference type="KEGG" id="tasa:A1Q1_01716"/>
<dbReference type="InterPro" id="IPR036250">
    <property type="entry name" value="AcylCo_DH-like_C"/>
</dbReference>
<evidence type="ECO:0000256" key="3">
    <source>
        <dbReference type="ARBA" id="ARBA00022630"/>
    </source>
</evidence>
<dbReference type="PANTHER" id="PTHR43884">
    <property type="entry name" value="ACYL-COA DEHYDROGENASE"/>
    <property type="match status" value="1"/>
</dbReference>
<comment type="caution">
    <text evidence="9">The sequence shown here is derived from an EMBL/GenBank/DDBJ whole genome shotgun (WGS) entry which is preliminary data.</text>
</comment>
<dbReference type="InterPro" id="IPR009100">
    <property type="entry name" value="AcylCoA_DH/oxidase_NM_dom_sf"/>
</dbReference>
<comment type="similarity">
    <text evidence="2 5">Belongs to the acyl-CoA dehydrogenase family.</text>
</comment>
<dbReference type="InterPro" id="IPR037069">
    <property type="entry name" value="AcylCoA_DH/ox_N_sf"/>
</dbReference>
<reference evidence="9 10" key="1">
    <citation type="journal article" date="2012" name="Eukaryot. Cell">
        <title>Draft genome sequence of CBS 2479, the standard type strain of Trichosporon asahii.</title>
        <authorList>
            <person name="Yang R.Y."/>
            <person name="Li H.T."/>
            <person name="Zhu H."/>
            <person name="Zhou G.P."/>
            <person name="Wang M."/>
            <person name="Wang L."/>
        </authorList>
    </citation>
    <scope>NUCLEOTIDE SEQUENCE [LARGE SCALE GENOMIC DNA]</scope>
    <source>
        <strain evidence="10">ATCC 90039 / CBS 2479 / JCM 2466 / KCTC 7840 / NCYC 2677 / UAMH 7654</strain>
    </source>
</reference>
<keyword evidence="4 5" id="KW-0274">FAD</keyword>
<dbReference type="PIRSF" id="PIRSF016578">
    <property type="entry name" value="HsaA"/>
    <property type="match status" value="1"/>
</dbReference>
<gene>
    <name evidence="9" type="ORF">A1Q1_01716</name>
</gene>
<keyword evidence="5" id="KW-0560">Oxidoreductase</keyword>
<dbReference type="GeneID" id="25985230"/>
<dbReference type="PANTHER" id="PTHR43884:SF12">
    <property type="entry name" value="ISOVALERYL-COA DEHYDROGENASE, MITOCHONDRIAL-RELATED"/>
    <property type="match status" value="1"/>
</dbReference>
<name>J4UDL4_TRIAS</name>
<dbReference type="HOGENOM" id="CLU_018204_0_2_1"/>
<evidence type="ECO:0000256" key="4">
    <source>
        <dbReference type="ARBA" id="ARBA00022827"/>
    </source>
</evidence>
<feature type="domain" description="Acyl-CoA dehydrogenase/oxidase C-terminal" evidence="6">
    <location>
        <begin position="274"/>
        <end position="431"/>
    </location>
</feature>
<dbReference type="InterPro" id="IPR046373">
    <property type="entry name" value="Acyl-CoA_Oxase/DH_mid-dom_sf"/>
</dbReference>
<dbReference type="CDD" id="cd00567">
    <property type="entry name" value="ACAD"/>
    <property type="match status" value="1"/>
</dbReference>
<evidence type="ECO:0000259" key="7">
    <source>
        <dbReference type="Pfam" id="PF02770"/>
    </source>
</evidence>
<sequence length="437" mass="47589">MRTSALRALRSARTAAPTRAFSTSRVARIEGIEVMDMNLLTDSQKDVREGVSGVVSQFDNKYWREHDLSKEFPFEFHQAIADGGWIGIAQPEKFGGSGLGISEASIMMQTITESGAGFPGAQATHGNIYATQPLAIFGTDAQRADLIPKIISGEYRVCFGVTEPNTGLNTLDLKTTATRNDDGTWNIKGQKTWITAAQHAKVMILLARTTPVDEVKTKAEGLTLFAIPLDKSAPGLDMNPIHKMGGNAVDSNEIWFDNYTVPADCVIGGDENIGKGFRMILHGMNAERCLIAAEALGIGFAALRRAAEYASEREVFGRKIGMNQGIAHPLAECQMHLAAAAAQTYHAARMYDRSQKDKSITPIQVGIAANSAKFLAADAAFNAATRAILTHGGMGFAHEYDVERWLRESFVPRIAPISREMIMNMVAERVLHLPKSY</sequence>
<dbReference type="Gene3D" id="2.40.110.10">
    <property type="entry name" value="Butyryl-CoA Dehydrogenase, subunit A, domain 2"/>
    <property type="match status" value="1"/>
</dbReference>
<dbReference type="EMBL" id="ALBS01000177">
    <property type="protein sequence ID" value="EJT49235.1"/>
    <property type="molecule type" value="Genomic_DNA"/>
</dbReference>
<keyword evidence="3 5" id="KW-0285">Flavoprotein</keyword>
<dbReference type="Gene3D" id="1.20.140.10">
    <property type="entry name" value="Butyryl-CoA Dehydrogenase, subunit A, domain 3"/>
    <property type="match status" value="1"/>
</dbReference>
<evidence type="ECO:0000256" key="2">
    <source>
        <dbReference type="ARBA" id="ARBA00009347"/>
    </source>
</evidence>
<evidence type="ECO:0000313" key="10">
    <source>
        <dbReference type="Proteomes" id="UP000002748"/>
    </source>
</evidence>
<dbReference type="InterPro" id="IPR009075">
    <property type="entry name" value="AcylCo_DH/oxidase_C"/>
</dbReference>
<evidence type="ECO:0000256" key="5">
    <source>
        <dbReference type="RuleBase" id="RU362125"/>
    </source>
</evidence>
<dbReference type="Pfam" id="PF00441">
    <property type="entry name" value="Acyl-CoA_dh_1"/>
    <property type="match status" value="1"/>
</dbReference>
<dbReference type="Proteomes" id="UP000002748">
    <property type="component" value="Unassembled WGS sequence"/>
</dbReference>
<dbReference type="RefSeq" id="XP_014180230.1">
    <property type="nucleotide sequence ID" value="XM_014324755.1"/>
</dbReference>